<dbReference type="Proteomes" id="UP000437017">
    <property type="component" value="Unassembled WGS sequence"/>
</dbReference>
<gene>
    <name evidence="1" type="ORF">E2I00_009122</name>
</gene>
<dbReference type="EMBL" id="SGJD01001520">
    <property type="protein sequence ID" value="KAB0399620.1"/>
    <property type="molecule type" value="Genomic_DNA"/>
</dbReference>
<keyword evidence="2" id="KW-1185">Reference proteome</keyword>
<dbReference type="AlphaFoldDB" id="A0A643CHI9"/>
<name>A0A643CHI9_BALPH</name>
<comment type="caution">
    <text evidence="1">The sequence shown here is derived from an EMBL/GenBank/DDBJ whole genome shotgun (WGS) entry which is preliminary data.</text>
</comment>
<evidence type="ECO:0000313" key="1">
    <source>
        <dbReference type="EMBL" id="KAB0399620.1"/>
    </source>
</evidence>
<sequence>MPLTLVLDILMEDSIELMSLTVKLGVYGAYMPKHTNTQSKKNSPKPISRVLRMLVIEEDNIKYWQISGFPGGKAKLKQLKLELLSLLNPPMILAILTLSNQLPRMLVQKN</sequence>
<protein>
    <submittedName>
        <fullName evidence="1">Uncharacterized protein</fullName>
    </submittedName>
</protein>
<organism evidence="1 2">
    <name type="scientific">Balaenoptera physalus</name>
    <name type="common">Fin whale</name>
    <name type="synonym">Balaena physalus</name>
    <dbReference type="NCBI Taxonomy" id="9770"/>
    <lineage>
        <taxon>Eukaryota</taxon>
        <taxon>Metazoa</taxon>
        <taxon>Chordata</taxon>
        <taxon>Craniata</taxon>
        <taxon>Vertebrata</taxon>
        <taxon>Euteleostomi</taxon>
        <taxon>Mammalia</taxon>
        <taxon>Eutheria</taxon>
        <taxon>Laurasiatheria</taxon>
        <taxon>Artiodactyla</taxon>
        <taxon>Whippomorpha</taxon>
        <taxon>Cetacea</taxon>
        <taxon>Mysticeti</taxon>
        <taxon>Balaenopteridae</taxon>
        <taxon>Balaenoptera</taxon>
    </lineage>
</organism>
<reference evidence="1 2" key="1">
    <citation type="journal article" date="2019" name="PLoS ONE">
        <title>Genomic analyses reveal an absence of contemporary introgressive admixture between fin whales and blue whales, despite known hybrids.</title>
        <authorList>
            <person name="Westbury M.V."/>
            <person name="Petersen B."/>
            <person name="Lorenzen E.D."/>
        </authorList>
    </citation>
    <scope>NUCLEOTIDE SEQUENCE [LARGE SCALE GENOMIC DNA]</scope>
    <source>
        <strain evidence="1">FinWhale-01</strain>
    </source>
</reference>
<accession>A0A643CHI9</accession>
<proteinExistence type="predicted"/>
<evidence type="ECO:0000313" key="2">
    <source>
        <dbReference type="Proteomes" id="UP000437017"/>
    </source>
</evidence>